<organism evidence="1 2">
    <name type="scientific">Scopulibacillus darangshiensis</name>
    <dbReference type="NCBI Taxonomy" id="442528"/>
    <lineage>
        <taxon>Bacteria</taxon>
        <taxon>Bacillati</taxon>
        <taxon>Bacillota</taxon>
        <taxon>Bacilli</taxon>
        <taxon>Bacillales</taxon>
        <taxon>Sporolactobacillaceae</taxon>
        <taxon>Scopulibacillus</taxon>
    </lineage>
</organism>
<dbReference type="InterPro" id="IPR010843">
    <property type="entry name" value="Uncharacterised_AroM"/>
</dbReference>
<sequence>MASVVQGVLWKGTLGVIVPLAEQIQWLKEKWQGFGLDVLYASASPYASDDFRDPAWELKMKGADIIVLDCMGYTVEHQAIVRNASGLPVILSRSLVAKVADELS</sequence>
<comment type="caution">
    <text evidence="1">The sequence shown here is derived from an EMBL/GenBank/DDBJ whole genome shotgun (WGS) entry which is preliminary data.</text>
</comment>
<dbReference type="Pfam" id="PF07302">
    <property type="entry name" value="AroM"/>
    <property type="match status" value="1"/>
</dbReference>
<proteinExistence type="predicted"/>
<accession>A0A4R2P713</accession>
<keyword evidence="2" id="KW-1185">Reference proteome</keyword>
<dbReference type="EMBL" id="SLXK01000009">
    <property type="protein sequence ID" value="TCP29595.1"/>
    <property type="molecule type" value="Genomic_DNA"/>
</dbReference>
<evidence type="ECO:0000313" key="1">
    <source>
        <dbReference type="EMBL" id="TCP29595.1"/>
    </source>
</evidence>
<gene>
    <name evidence="1" type="ORF">EV207_10949</name>
</gene>
<reference evidence="1 2" key="1">
    <citation type="submission" date="2019-03" db="EMBL/GenBank/DDBJ databases">
        <title>Genomic Encyclopedia of Type Strains, Phase IV (KMG-IV): sequencing the most valuable type-strain genomes for metagenomic binning, comparative biology and taxonomic classification.</title>
        <authorList>
            <person name="Goeker M."/>
        </authorList>
    </citation>
    <scope>NUCLEOTIDE SEQUENCE [LARGE SCALE GENOMIC DNA]</scope>
    <source>
        <strain evidence="1 2">DSM 19377</strain>
    </source>
</reference>
<evidence type="ECO:0000313" key="2">
    <source>
        <dbReference type="Proteomes" id="UP000295416"/>
    </source>
</evidence>
<dbReference type="Proteomes" id="UP000295416">
    <property type="component" value="Unassembled WGS sequence"/>
</dbReference>
<protein>
    <submittedName>
        <fullName evidence="1">AroM protein</fullName>
    </submittedName>
</protein>
<dbReference type="AlphaFoldDB" id="A0A4R2P713"/>
<name>A0A4R2P713_9BACL</name>